<keyword evidence="5" id="KW-0808">Transferase</keyword>
<dbReference type="InterPro" id="IPR000490">
    <property type="entry name" value="Glyco_hydro_17"/>
</dbReference>
<evidence type="ECO:0000256" key="3">
    <source>
        <dbReference type="ARBA" id="ARBA00009995"/>
    </source>
</evidence>
<comment type="similarity">
    <text evidence="2 10">Belongs to the glycosyl hydrolase 17 family.</text>
</comment>
<evidence type="ECO:0000313" key="13">
    <source>
        <dbReference type="Proteomes" id="UP001604277"/>
    </source>
</evidence>
<evidence type="ECO:0000256" key="7">
    <source>
        <dbReference type="ARBA" id="ARBA00022801"/>
    </source>
</evidence>
<dbReference type="EMBL" id="JBFOLJ010000006">
    <property type="protein sequence ID" value="KAL2530978.1"/>
    <property type="molecule type" value="Genomic_DNA"/>
</dbReference>
<dbReference type="SUPFAM" id="SSF51445">
    <property type="entry name" value="(Trans)glycosidases"/>
    <property type="match status" value="1"/>
</dbReference>
<dbReference type="InterPro" id="IPR012946">
    <property type="entry name" value="X8"/>
</dbReference>
<proteinExistence type="inferred from homology"/>
<dbReference type="InterPro" id="IPR035595">
    <property type="entry name" value="UDP_glycos_trans_CS"/>
</dbReference>
<dbReference type="Pfam" id="PF07983">
    <property type="entry name" value="X8"/>
    <property type="match status" value="1"/>
</dbReference>
<dbReference type="GO" id="GO:0016740">
    <property type="term" value="F:transferase activity"/>
    <property type="evidence" value="ECO:0007669"/>
    <property type="project" value="UniProtKB-KW"/>
</dbReference>
<dbReference type="Gene3D" id="1.20.58.1040">
    <property type="match status" value="1"/>
</dbReference>
<comment type="similarity">
    <text evidence="3">Belongs to the UDP-glycosyltransferase family.</text>
</comment>
<keyword evidence="13" id="KW-1185">Reference proteome</keyword>
<reference evidence="13" key="1">
    <citation type="submission" date="2024-07" db="EMBL/GenBank/DDBJ databases">
        <title>Two chromosome-level genome assemblies of Korean endemic species Abeliophyllum distichum and Forsythia ovata (Oleaceae).</title>
        <authorList>
            <person name="Jang H."/>
        </authorList>
    </citation>
    <scope>NUCLEOTIDE SEQUENCE [LARGE SCALE GENOMIC DNA]</scope>
</reference>
<evidence type="ECO:0000256" key="9">
    <source>
        <dbReference type="ARBA" id="ARBA00023295"/>
    </source>
</evidence>
<accession>A0ABD1V1Z4</accession>
<protein>
    <recommendedName>
        <fullName evidence="4">glucan endo-1,3-beta-D-glucosidase</fullName>
        <ecNumber evidence="4">3.2.1.39</ecNumber>
    </recommendedName>
</protein>
<sequence length="647" mass="71945">MDIGPLIPSAFLDGKDPLDTSFGGDLIQKTVDYMDWLNSKDKLSVIYVAFGSFSSLSKQQMEEIAKGLIESQKPFLWVTREANTLSFIKEVKKQGMIVPWCSQLEVLSHPSVGCFLTHSGWNSCIESLASGVPVVAFPQWSDQPTNAKLLQDFWKTGLRLAVTDGGIVMADEVSEVLRNCYGRWRERRRHEEASSTMENSGQGCNALVLGNIGINYGRLGNNLPSPYQTIEFLKSVNAGQVKIYDASPEVLKLLSGTRLRVSIMVTNSLISGIASNQTMADQWVRENVRAYYPNTRIRTILVGNEVLSYDDQQMWADLVPAMQKIKKSLVLHNIHNIKVGTPLTMDVVESIFPPSSGKFKDDISDKVMIPLLKFLNGSKSYFFLDVYPYFTWSENPTNISLDFALFKDANQTYNDTGSGLIYTNLLDQMLDSVVFAMQKLGFENIRIGISETGWPNGGDMDQTGANVYNAATYNRNLVRKMTASPEIGTPARPGIVIPTFIFSLYDENQKSGPGTERHWGILTPNGNQTYELDLTGVRPENDYPQLQEPSNNKPYKGKLWCVVASPVDTMELGPALDFACSQGNGTCDELAPEKACYQPVSEVAHASYAFSSYWAKFRDTGASCYFNGFAVQTTSDPSKFLLNHHLV</sequence>
<gene>
    <name evidence="12" type="ORF">Fot_23579</name>
</gene>
<dbReference type="InterPro" id="IPR002213">
    <property type="entry name" value="UDP_glucos_trans"/>
</dbReference>
<keyword evidence="8" id="KW-1015">Disulfide bond</keyword>
<evidence type="ECO:0000256" key="2">
    <source>
        <dbReference type="ARBA" id="ARBA00008773"/>
    </source>
</evidence>
<dbReference type="PANTHER" id="PTHR32227">
    <property type="entry name" value="GLUCAN ENDO-1,3-BETA-GLUCOSIDASE BG1-RELATED-RELATED"/>
    <property type="match status" value="1"/>
</dbReference>
<dbReference type="Proteomes" id="UP001604277">
    <property type="component" value="Unassembled WGS sequence"/>
</dbReference>
<dbReference type="AlphaFoldDB" id="A0ABD1V1Z4"/>
<dbReference type="InterPro" id="IPR044965">
    <property type="entry name" value="Glyco_hydro_17_plant"/>
</dbReference>
<keyword evidence="6" id="KW-0732">Signal</keyword>
<dbReference type="GO" id="GO:0042973">
    <property type="term" value="F:glucan endo-1,3-beta-D-glucosidase activity"/>
    <property type="evidence" value="ECO:0007669"/>
    <property type="project" value="UniProtKB-EC"/>
</dbReference>
<dbReference type="Pfam" id="PF00201">
    <property type="entry name" value="UDPGT"/>
    <property type="match status" value="1"/>
</dbReference>
<evidence type="ECO:0000259" key="11">
    <source>
        <dbReference type="SMART" id="SM00768"/>
    </source>
</evidence>
<evidence type="ECO:0000256" key="1">
    <source>
        <dbReference type="ARBA" id="ARBA00000382"/>
    </source>
</evidence>
<dbReference type="InterPro" id="IPR017853">
    <property type="entry name" value="GH"/>
</dbReference>
<evidence type="ECO:0000256" key="10">
    <source>
        <dbReference type="RuleBase" id="RU004335"/>
    </source>
</evidence>
<keyword evidence="7" id="KW-0378">Hydrolase</keyword>
<evidence type="ECO:0000313" key="12">
    <source>
        <dbReference type="EMBL" id="KAL2530978.1"/>
    </source>
</evidence>
<dbReference type="PROSITE" id="PS00375">
    <property type="entry name" value="UDPGT"/>
    <property type="match status" value="1"/>
</dbReference>
<dbReference type="FunFam" id="3.40.50.2000:FF:000056">
    <property type="entry name" value="Glycosyltransferase"/>
    <property type="match status" value="1"/>
</dbReference>
<dbReference type="CDD" id="cd03784">
    <property type="entry name" value="GT1_Gtf-like"/>
    <property type="match status" value="1"/>
</dbReference>
<dbReference type="Gene3D" id="3.40.50.2000">
    <property type="entry name" value="Glycogen Phosphorylase B"/>
    <property type="match status" value="2"/>
</dbReference>
<dbReference type="SMART" id="SM00768">
    <property type="entry name" value="X8"/>
    <property type="match status" value="1"/>
</dbReference>
<dbReference type="Pfam" id="PF00332">
    <property type="entry name" value="Glyco_hydro_17"/>
    <property type="match status" value="1"/>
</dbReference>
<dbReference type="Gene3D" id="3.20.20.80">
    <property type="entry name" value="Glycosidases"/>
    <property type="match status" value="1"/>
</dbReference>
<name>A0ABD1V1Z4_9LAMI</name>
<evidence type="ECO:0000256" key="5">
    <source>
        <dbReference type="ARBA" id="ARBA00022679"/>
    </source>
</evidence>
<dbReference type="SUPFAM" id="SSF53756">
    <property type="entry name" value="UDP-Glycosyltransferase/glycogen phosphorylase"/>
    <property type="match status" value="1"/>
</dbReference>
<feature type="domain" description="X8" evidence="11">
    <location>
        <begin position="559"/>
        <end position="640"/>
    </location>
</feature>
<keyword evidence="9" id="KW-0326">Glycosidase</keyword>
<comment type="caution">
    <text evidence="12">The sequence shown here is derived from an EMBL/GenBank/DDBJ whole genome shotgun (WGS) entry which is preliminary data.</text>
</comment>
<evidence type="ECO:0000256" key="4">
    <source>
        <dbReference type="ARBA" id="ARBA00012780"/>
    </source>
</evidence>
<evidence type="ECO:0000256" key="8">
    <source>
        <dbReference type="ARBA" id="ARBA00023157"/>
    </source>
</evidence>
<comment type="catalytic activity">
    <reaction evidence="1">
        <text>Hydrolysis of (1-&gt;3)-beta-D-glucosidic linkages in (1-&gt;3)-beta-D-glucans.</text>
        <dbReference type="EC" id="3.2.1.39"/>
    </reaction>
</comment>
<dbReference type="FunFam" id="3.20.20.80:FF:000005">
    <property type="entry name" value="Glucan endo-1,3-beta-glucosidase 14"/>
    <property type="match status" value="1"/>
</dbReference>
<dbReference type="EC" id="3.2.1.39" evidence="4"/>
<evidence type="ECO:0000256" key="6">
    <source>
        <dbReference type="ARBA" id="ARBA00022729"/>
    </source>
</evidence>
<organism evidence="12 13">
    <name type="scientific">Forsythia ovata</name>
    <dbReference type="NCBI Taxonomy" id="205694"/>
    <lineage>
        <taxon>Eukaryota</taxon>
        <taxon>Viridiplantae</taxon>
        <taxon>Streptophyta</taxon>
        <taxon>Embryophyta</taxon>
        <taxon>Tracheophyta</taxon>
        <taxon>Spermatophyta</taxon>
        <taxon>Magnoliopsida</taxon>
        <taxon>eudicotyledons</taxon>
        <taxon>Gunneridae</taxon>
        <taxon>Pentapetalae</taxon>
        <taxon>asterids</taxon>
        <taxon>lamiids</taxon>
        <taxon>Lamiales</taxon>
        <taxon>Oleaceae</taxon>
        <taxon>Forsythieae</taxon>
        <taxon>Forsythia</taxon>
    </lineage>
</organism>